<reference evidence="1 2" key="1">
    <citation type="submission" date="2016-10" db="EMBL/GenBank/DDBJ databases">
        <title>Properties of three new Bordetella phage species from family Siphoviridae.</title>
        <authorList>
            <person name="Knezevic P."/>
            <person name="Petrovic Fabijan A."/>
            <person name="Doffkay Z."/>
            <person name="Rakhely G."/>
        </authorList>
    </citation>
    <scope>NUCLEOTIDE SEQUENCE [LARGE SCALE GENOMIC DNA]</scope>
</reference>
<dbReference type="EMBL" id="KY000218">
    <property type="protein sequence ID" value="APL99184.1"/>
    <property type="molecule type" value="Genomic_DNA"/>
</dbReference>
<evidence type="ECO:0000313" key="2">
    <source>
        <dbReference type="Proteomes" id="UP000240508"/>
    </source>
</evidence>
<evidence type="ECO:0000313" key="1">
    <source>
        <dbReference type="EMBL" id="APL99184.1"/>
    </source>
</evidence>
<dbReference type="GeneID" id="54984392"/>
<organism evidence="1 2">
    <name type="scientific">Bordetella phage MW2</name>
    <dbReference type="NCBI Taxonomy" id="1916126"/>
    <lineage>
        <taxon>Viruses</taxon>
        <taxon>Duplodnaviria</taxon>
        <taxon>Heunggongvirae</taxon>
        <taxon>Uroviricota</taxon>
        <taxon>Caudoviricetes</taxon>
        <taxon>Mesyanzhinovviridae</taxon>
        <taxon>Rabinowitzvirinae</taxon>
        <taxon>Vojvodinavirus</taxon>
        <taxon>Vojvodinavirus MW2</taxon>
        <taxon>Bordetella virus MW2</taxon>
    </lineage>
</organism>
<keyword evidence="2" id="KW-1185">Reference proteome</keyword>
<dbReference type="Proteomes" id="UP000240508">
    <property type="component" value="Segment"/>
</dbReference>
<accession>A0A2D0W955</accession>
<dbReference type="RefSeq" id="YP_009794140.1">
    <property type="nucleotide sequence ID" value="NC_047879.1"/>
</dbReference>
<proteinExistence type="predicted"/>
<dbReference type="KEGG" id="vg:54984392"/>
<name>A0A2D0W955_9CAUD</name>
<protein>
    <submittedName>
        <fullName evidence="1">Uncharacterized protein</fullName>
    </submittedName>
</protein>
<sequence length="79" mass="8996">MKRVIRFQTADGALHETASAARGHADRRYGDALTRLAHRAVQQEKYTKMCDFIDKNLDAFEELKALKADIDLEDDDGEE</sequence>